<evidence type="ECO:0000259" key="2">
    <source>
        <dbReference type="Pfam" id="PF05548"/>
    </source>
</evidence>
<dbReference type="KEGG" id="vcn:VOLCADRAFT_127222"/>
<feature type="compositionally biased region" description="Pro residues" evidence="1">
    <location>
        <begin position="377"/>
        <end position="429"/>
    </location>
</feature>
<sequence length="429" mass="46400">SCYIDAAGICTPALGPKSTIVLSAKPLLLPDRGTIYQRLLAIILDYPDCGMSASVTEAEVRTNFLGPNGDGRGGVAAKYTNCSFGKFNLNATAFKVITVRTTCSNDTTKCQYWNLATDGNIGAKAQLGDAEYLGFTHYAYIVPPRMTCPWAGLGIISGRQIWLHTSGYGLYRSATIMQEAIHNYGLWHSWRNGVEYEDYSTPMGRGNVCPNAPELAYMGWATAAQGADRINSRVLSVGAPLTFNLPATYLGPNGSYIRIIPDWMPMYSNSTLAKNLYIAVRVNKGGDAGLAVDYTRKANVHEIHAAVVRGGLDYAYYFDANISFIGGVTFGTQMDFTKYNLVVYAGSFVAMDVLRVVICRYRSSAQECPSLTAVDVPAPPRPSPPPPSPPSPQPPPSIPPSPRPPRSPPRTPPKPQSPQRRPPSPSPAP</sequence>
<feature type="non-terminal residue" evidence="3">
    <location>
        <position position="429"/>
    </location>
</feature>
<dbReference type="STRING" id="3068.D8UBJ6"/>
<evidence type="ECO:0000313" key="3">
    <source>
        <dbReference type="EMBL" id="EFJ42901.1"/>
    </source>
</evidence>
<dbReference type="Proteomes" id="UP000001058">
    <property type="component" value="Unassembled WGS sequence"/>
</dbReference>
<dbReference type="EMBL" id="GL378377">
    <property type="protein sequence ID" value="EFJ42901.1"/>
    <property type="molecule type" value="Genomic_DNA"/>
</dbReference>
<name>D8UBJ6_VOLCA</name>
<accession>D8UBJ6</accession>
<evidence type="ECO:0000256" key="1">
    <source>
        <dbReference type="SAM" id="MobiDB-lite"/>
    </source>
</evidence>
<feature type="non-terminal residue" evidence="3">
    <location>
        <position position="1"/>
    </location>
</feature>
<feature type="region of interest" description="Disordered" evidence="1">
    <location>
        <begin position="372"/>
        <end position="429"/>
    </location>
</feature>
<reference evidence="3 4" key="1">
    <citation type="journal article" date="2010" name="Science">
        <title>Genomic analysis of organismal complexity in the multicellular green alga Volvox carteri.</title>
        <authorList>
            <person name="Prochnik S.E."/>
            <person name="Umen J."/>
            <person name="Nedelcu A.M."/>
            <person name="Hallmann A."/>
            <person name="Miller S.M."/>
            <person name="Nishii I."/>
            <person name="Ferris P."/>
            <person name="Kuo A."/>
            <person name="Mitros T."/>
            <person name="Fritz-Laylin L.K."/>
            <person name="Hellsten U."/>
            <person name="Chapman J."/>
            <person name="Simakov O."/>
            <person name="Rensing S.A."/>
            <person name="Terry A."/>
            <person name="Pangilinan J."/>
            <person name="Kapitonov V."/>
            <person name="Jurka J."/>
            <person name="Salamov A."/>
            <person name="Shapiro H."/>
            <person name="Schmutz J."/>
            <person name="Grimwood J."/>
            <person name="Lindquist E."/>
            <person name="Lucas S."/>
            <person name="Grigoriev I.V."/>
            <person name="Schmitt R."/>
            <person name="Kirk D."/>
            <person name="Rokhsar D.S."/>
        </authorList>
    </citation>
    <scope>NUCLEOTIDE SEQUENCE [LARGE SCALE GENOMIC DNA]</scope>
    <source>
        <strain evidence="4">f. Nagariensis / Eve</strain>
    </source>
</reference>
<dbReference type="Pfam" id="PF05548">
    <property type="entry name" value="Peptidase_M11"/>
    <property type="match status" value="1"/>
</dbReference>
<feature type="domain" description="Peptidase M11 gametolysin" evidence="2">
    <location>
        <begin position="38"/>
        <end position="335"/>
    </location>
</feature>
<dbReference type="eggNOG" id="KOG1187">
    <property type="taxonomic scope" value="Eukaryota"/>
</dbReference>
<dbReference type="OrthoDB" id="540537at2759"/>
<dbReference type="MEROPS" id="M11.002"/>
<dbReference type="GeneID" id="9615022"/>
<protein>
    <submittedName>
        <fullName evidence="3">Metalloproteinase, extracellular matrix glycoprotein VMP32</fullName>
    </submittedName>
</protein>
<gene>
    <name evidence="3" type="primary">vmp32</name>
    <name evidence="3" type="ORF">VOLCADRAFT_127222</name>
</gene>
<dbReference type="InterPro" id="IPR008752">
    <property type="entry name" value="Peptidase_M11"/>
</dbReference>
<evidence type="ECO:0000313" key="4">
    <source>
        <dbReference type="Proteomes" id="UP000001058"/>
    </source>
</evidence>
<organism evidence="4">
    <name type="scientific">Volvox carteri f. nagariensis</name>
    <dbReference type="NCBI Taxonomy" id="3068"/>
    <lineage>
        <taxon>Eukaryota</taxon>
        <taxon>Viridiplantae</taxon>
        <taxon>Chlorophyta</taxon>
        <taxon>core chlorophytes</taxon>
        <taxon>Chlorophyceae</taxon>
        <taxon>CS clade</taxon>
        <taxon>Chlamydomonadales</taxon>
        <taxon>Volvocaceae</taxon>
        <taxon>Volvox</taxon>
    </lineage>
</organism>
<dbReference type="InParanoid" id="D8UBJ6"/>
<dbReference type="AlphaFoldDB" id="D8UBJ6"/>
<dbReference type="RefSeq" id="XP_002955941.1">
    <property type="nucleotide sequence ID" value="XM_002955895.1"/>
</dbReference>
<proteinExistence type="predicted"/>
<keyword evidence="4" id="KW-1185">Reference proteome</keyword>